<sequence length="92" mass="11146">MFFSERRPLKPEELARFREVLERRLRECESRGCEKSGLPERIRQALARMERGEYGRCVDCGQWLRLKRLETVPWAERCRACQERWEMLSAVE</sequence>
<evidence type="ECO:0000256" key="1">
    <source>
        <dbReference type="ARBA" id="ARBA00022723"/>
    </source>
</evidence>
<dbReference type="Proteomes" id="UP000501253">
    <property type="component" value="Chromosome"/>
</dbReference>
<dbReference type="GO" id="GO:0008270">
    <property type="term" value="F:zinc ion binding"/>
    <property type="evidence" value="ECO:0007669"/>
    <property type="project" value="UniProtKB-KW"/>
</dbReference>
<keyword evidence="2" id="KW-0863">Zinc-finger</keyword>
<keyword evidence="1" id="KW-0479">Metal-binding</keyword>
<evidence type="ECO:0000256" key="3">
    <source>
        <dbReference type="ARBA" id="ARBA00022833"/>
    </source>
</evidence>
<dbReference type="RefSeq" id="WP_168719257.1">
    <property type="nucleotide sequence ID" value="NZ_CP042909.1"/>
</dbReference>
<organism evidence="6 7">
    <name type="scientific">Thermosulfurimonas marina</name>
    <dbReference type="NCBI Taxonomy" id="2047767"/>
    <lineage>
        <taxon>Bacteria</taxon>
        <taxon>Pseudomonadati</taxon>
        <taxon>Thermodesulfobacteriota</taxon>
        <taxon>Thermodesulfobacteria</taxon>
        <taxon>Thermodesulfobacteriales</taxon>
        <taxon>Thermodesulfobacteriaceae</taxon>
        <taxon>Thermosulfurimonas</taxon>
    </lineage>
</organism>
<dbReference type="EMBL" id="CP042909">
    <property type="protein sequence ID" value="QJA05903.1"/>
    <property type="molecule type" value="Genomic_DNA"/>
</dbReference>
<dbReference type="Gene3D" id="1.20.120.910">
    <property type="entry name" value="DksA, coiled-coil domain"/>
    <property type="match status" value="1"/>
</dbReference>
<evidence type="ECO:0000313" key="7">
    <source>
        <dbReference type="Proteomes" id="UP000501253"/>
    </source>
</evidence>
<reference evidence="6 7" key="1">
    <citation type="submission" date="2019-08" db="EMBL/GenBank/DDBJ databases">
        <title>Complete genome sequence of Thermosulfurimonas marina SU872T, an anaerobic thermophilic chemolithoautotrophic bacterium isolated from a shallow marine hydrothermal vent.</title>
        <authorList>
            <person name="Allioux M."/>
            <person name="Jebbar M."/>
            <person name="Slobodkina G."/>
            <person name="Slobodkin A."/>
            <person name="Moalic Y."/>
            <person name="Frolova A."/>
            <person name="Shao Z."/>
            <person name="Alain K."/>
        </authorList>
    </citation>
    <scope>NUCLEOTIDE SEQUENCE [LARGE SCALE GENOMIC DNA]</scope>
    <source>
        <strain evidence="6 7">SU872</strain>
    </source>
</reference>
<dbReference type="PANTHER" id="PTHR33823">
    <property type="entry name" value="RNA POLYMERASE-BINDING TRANSCRIPTION FACTOR DKSA-RELATED"/>
    <property type="match status" value="1"/>
</dbReference>
<keyword evidence="3" id="KW-0862">Zinc</keyword>
<evidence type="ECO:0000259" key="5">
    <source>
        <dbReference type="Pfam" id="PF01258"/>
    </source>
</evidence>
<dbReference type="KEGG" id="tmai:FVE67_03420"/>
<accession>A0A6H1WRT4</accession>
<keyword evidence="7" id="KW-1185">Reference proteome</keyword>
<evidence type="ECO:0000256" key="2">
    <source>
        <dbReference type="ARBA" id="ARBA00022771"/>
    </source>
</evidence>
<feature type="domain" description="Zinc finger DksA/TraR C4-type" evidence="5">
    <location>
        <begin position="52"/>
        <end position="84"/>
    </location>
</feature>
<dbReference type="InterPro" id="IPR000962">
    <property type="entry name" value="Znf_DskA_TraR"/>
</dbReference>
<gene>
    <name evidence="6" type="ORF">FVE67_03420</name>
</gene>
<dbReference type="Pfam" id="PF01258">
    <property type="entry name" value="zf-dskA_traR"/>
    <property type="match status" value="1"/>
</dbReference>
<name>A0A6H1WRT4_9BACT</name>
<dbReference type="PROSITE" id="PS51128">
    <property type="entry name" value="ZF_DKSA_2"/>
    <property type="match status" value="1"/>
</dbReference>
<evidence type="ECO:0000313" key="6">
    <source>
        <dbReference type="EMBL" id="QJA05903.1"/>
    </source>
</evidence>
<dbReference type="SUPFAM" id="SSF57716">
    <property type="entry name" value="Glucocorticoid receptor-like (DNA-binding domain)"/>
    <property type="match status" value="1"/>
</dbReference>
<evidence type="ECO:0000256" key="4">
    <source>
        <dbReference type="PROSITE-ProRule" id="PRU00510"/>
    </source>
</evidence>
<protein>
    <recommendedName>
        <fullName evidence="5">Zinc finger DksA/TraR C4-type domain-containing protein</fullName>
    </recommendedName>
</protein>
<dbReference type="AlphaFoldDB" id="A0A6H1WRT4"/>
<proteinExistence type="predicted"/>
<feature type="zinc finger region" description="dksA C4-type" evidence="4">
    <location>
        <begin position="57"/>
        <end position="81"/>
    </location>
</feature>